<evidence type="ECO:0000313" key="4">
    <source>
        <dbReference type="Proteomes" id="UP000249082"/>
    </source>
</evidence>
<dbReference type="SUPFAM" id="SSF51735">
    <property type="entry name" value="NAD(P)-binding Rossmann-fold domains"/>
    <property type="match status" value="1"/>
</dbReference>
<dbReference type="PRINTS" id="PR00080">
    <property type="entry name" value="SDRFAMILY"/>
</dbReference>
<dbReference type="PANTHER" id="PTHR24321:SF8">
    <property type="entry name" value="ESTRADIOL 17-BETA-DEHYDROGENASE 8-RELATED"/>
    <property type="match status" value="1"/>
</dbReference>
<protein>
    <submittedName>
        <fullName evidence="3">Short chain dehydrogenase</fullName>
    </submittedName>
</protein>
<proteinExistence type="inferred from homology"/>
<dbReference type="InterPro" id="IPR036291">
    <property type="entry name" value="NAD(P)-bd_dom_sf"/>
</dbReference>
<dbReference type="GO" id="GO:0016491">
    <property type="term" value="F:oxidoreductase activity"/>
    <property type="evidence" value="ECO:0007669"/>
    <property type="project" value="UniProtKB-KW"/>
</dbReference>
<organism evidence="3 4">
    <name type="scientific">Novosphingobium pentaromativorans</name>
    <dbReference type="NCBI Taxonomy" id="205844"/>
    <lineage>
        <taxon>Bacteria</taxon>
        <taxon>Pseudomonadati</taxon>
        <taxon>Pseudomonadota</taxon>
        <taxon>Alphaproteobacteria</taxon>
        <taxon>Sphingomonadales</taxon>
        <taxon>Sphingomonadaceae</taxon>
        <taxon>Novosphingobium</taxon>
    </lineage>
</organism>
<accession>A0A2W5QP70</accession>
<dbReference type="NCBIfam" id="NF006384">
    <property type="entry name" value="PRK08628.1"/>
    <property type="match status" value="1"/>
</dbReference>
<evidence type="ECO:0000256" key="1">
    <source>
        <dbReference type="ARBA" id="ARBA00006484"/>
    </source>
</evidence>
<name>A0A2W5QP70_9SPHN</name>
<dbReference type="InterPro" id="IPR002347">
    <property type="entry name" value="SDR_fam"/>
</dbReference>
<evidence type="ECO:0000256" key="2">
    <source>
        <dbReference type="ARBA" id="ARBA00023002"/>
    </source>
</evidence>
<dbReference type="Gene3D" id="3.40.50.720">
    <property type="entry name" value="NAD(P)-binding Rossmann-like Domain"/>
    <property type="match status" value="1"/>
</dbReference>
<dbReference type="PANTHER" id="PTHR24321">
    <property type="entry name" value="DEHYDROGENASES, SHORT CHAIN"/>
    <property type="match status" value="1"/>
</dbReference>
<comment type="similarity">
    <text evidence="1">Belongs to the short-chain dehydrogenases/reductases (SDR) family.</text>
</comment>
<dbReference type="AlphaFoldDB" id="A0A2W5QP70"/>
<dbReference type="Proteomes" id="UP000249082">
    <property type="component" value="Unassembled WGS sequence"/>
</dbReference>
<dbReference type="CDD" id="cd05233">
    <property type="entry name" value="SDR_c"/>
    <property type="match status" value="1"/>
</dbReference>
<dbReference type="FunFam" id="3.40.50.720:FF:000084">
    <property type="entry name" value="Short-chain dehydrogenase reductase"/>
    <property type="match status" value="1"/>
</dbReference>
<reference evidence="3 4" key="1">
    <citation type="submission" date="2017-08" db="EMBL/GenBank/DDBJ databases">
        <title>Infants hospitalized years apart are colonized by the same room-sourced microbial strains.</title>
        <authorList>
            <person name="Brooks B."/>
            <person name="Olm M.R."/>
            <person name="Firek B.A."/>
            <person name="Baker R."/>
            <person name="Thomas B.C."/>
            <person name="Morowitz M.J."/>
            <person name="Banfield J.F."/>
        </authorList>
    </citation>
    <scope>NUCLEOTIDE SEQUENCE [LARGE SCALE GENOMIC DNA]</scope>
    <source>
        <strain evidence="3">S2_005_002_R2_33</strain>
    </source>
</reference>
<gene>
    <name evidence="3" type="ORF">DI555_03635</name>
</gene>
<sequence>MDLELKGKVVVVSGGGAGIGGAVSLALAREGAVPAILGRSPLAAGFEEELRSVQPDAVFHLLDVSDDAACRDAIDQVAALGRGIHGLVNNAGANDGVGLEAGTEAFMASVQANLGHYYGLAHHCLPHLRESRGAIVNVSSKTALTGQGNTSGYVAAKAAQLGLTREWAAALLKDGIRVNAVVPAEVMTPLYARWIESFDDPQAKLAEITERVPLGRRMTTAAEVADSVVFLLSARAGHTTGQWIFPDGGYTHLDRVLT</sequence>
<dbReference type="EMBL" id="QFPX01000003">
    <property type="protein sequence ID" value="PZQ56463.1"/>
    <property type="molecule type" value="Genomic_DNA"/>
</dbReference>
<keyword evidence="2" id="KW-0560">Oxidoreductase</keyword>
<dbReference type="Pfam" id="PF13561">
    <property type="entry name" value="adh_short_C2"/>
    <property type="match status" value="1"/>
</dbReference>
<dbReference type="PRINTS" id="PR00081">
    <property type="entry name" value="GDHRDH"/>
</dbReference>
<evidence type="ECO:0000313" key="3">
    <source>
        <dbReference type="EMBL" id="PZQ56463.1"/>
    </source>
</evidence>
<comment type="caution">
    <text evidence="3">The sequence shown here is derived from an EMBL/GenBank/DDBJ whole genome shotgun (WGS) entry which is preliminary data.</text>
</comment>